<gene>
    <name evidence="2" type="ORF">VTK73DRAFT_6372</name>
</gene>
<feature type="transmembrane region" description="Helical" evidence="1">
    <location>
        <begin position="30"/>
        <end position="51"/>
    </location>
</feature>
<dbReference type="EMBL" id="JAZHXJ010000036">
    <property type="protein sequence ID" value="KAL1879982.1"/>
    <property type="molecule type" value="Genomic_DNA"/>
</dbReference>
<keyword evidence="1" id="KW-0472">Membrane</keyword>
<name>A0ABR3XWI4_9PEZI</name>
<sequence length="167" mass="18957">MVGHRFGLSIFAFRIHLLVTVWFGHSCHDVAFSVLLPAHGIWLLRSLYWLWSFPSTHRILTCIDMSQFRCHTNTRQTNVASAQTRAPLLYIPTLAHTHPPTRPPHMRGHSPVPCPPLRTPALCCNHSFFFFSLLFLPAIIYSAGYASTGPWLVNNSWHTIPPTLLCC</sequence>
<evidence type="ECO:0000313" key="3">
    <source>
        <dbReference type="Proteomes" id="UP001586593"/>
    </source>
</evidence>
<reference evidence="2 3" key="1">
    <citation type="journal article" date="2024" name="Commun. Biol.">
        <title>Comparative genomic analysis of thermophilic fungi reveals convergent evolutionary adaptations and gene losses.</title>
        <authorList>
            <person name="Steindorff A.S."/>
            <person name="Aguilar-Pontes M.V."/>
            <person name="Robinson A.J."/>
            <person name="Andreopoulos B."/>
            <person name="LaButti K."/>
            <person name="Kuo A."/>
            <person name="Mondo S."/>
            <person name="Riley R."/>
            <person name="Otillar R."/>
            <person name="Haridas S."/>
            <person name="Lipzen A."/>
            <person name="Grimwood J."/>
            <person name="Schmutz J."/>
            <person name="Clum A."/>
            <person name="Reid I.D."/>
            <person name="Moisan M.C."/>
            <person name="Butler G."/>
            <person name="Nguyen T.T.M."/>
            <person name="Dewar K."/>
            <person name="Conant G."/>
            <person name="Drula E."/>
            <person name="Henrissat B."/>
            <person name="Hansel C."/>
            <person name="Singer S."/>
            <person name="Hutchinson M.I."/>
            <person name="de Vries R.P."/>
            <person name="Natvig D.O."/>
            <person name="Powell A.J."/>
            <person name="Tsang A."/>
            <person name="Grigoriev I.V."/>
        </authorList>
    </citation>
    <scope>NUCLEOTIDE SEQUENCE [LARGE SCALE GENOMIC DNA]</scope>
    <source>
        <strain evidence="2 3">ATCC 24622</strain>
    </source>
</reference>
<comment type="caution">
    <text evidence="2">The sequence shown here is derived from an EMBL/GenBank/DDBJ whole genome shotgun (WGS) entry which is preliminary data.</text>
</comment>
<proteinExistence type="predicted"/>
<evidence type="ECO:0000313" key="2">
    <source>
        <dbReference type="EMBL" id="KAL1879982.1"/>
    </source>
</evidence>
<keyword evidence="1" id="KW-0812">Transmembrane</keyword>
<protein>
    <submittedName>
        <fullName evidence="2">Uncharacterized protein</fullName>
    </submittedName>
</protein>
<organism evidence="2 3">
    <name type="scientific">Phialemonium thermophilum</name>
    <dbReference type="NCBI Taxonomy" id="223376"/>
    <lineage>
        <taxon>Eukaryota</taxon>
        <taxon>Fungi</taxon>
        <taxon>Dikarya</taxon>
        <taxon>Ascomycota</taxon>
        <taxon>Pezizomycotina</taxon>
        <taxon>Sordariomycetes</taxon>
        <taxon>Sordariomycetidae</taxon>
        <taxon>Cephalothecales</taxon>
        <taxon>Cephalothecaceae</taxon>
        <taxon>Phialemonium</taxon>
    </lineage>
</organism>
<accession>A0ABR3XWI4</accession>
<keyword evidence="3" id="KW-1185">Reference proteome</keyword>
<dbReference type="Proteomes" id="UP001586593">
    <property type="component" value="Unassembled WGS sequence"/>
</dbReference>
<feature type="transmembrane region" description="Helical" evidence="1">
    <location>
        <begin position="128"/>
        <end position="147"/>
    </location>
</feature>
<feature type="transmembrane region" description="Helical" evidence="1">
    <location>
        <begin position="7"/>
        <end position="24"/>
    </location>
</feature>
<evidence type="ECO:0000256" key="1">
    <source>
        <dbReference type="SAM" id="Phobius"/>
    </source>
</evidence>
<keyword evidence="1" id="KW-1133">Transmembrane helix</keyword>